<reference evidence="1" key="1">
    <citation type="journal article" date="2020" name="mSystems">
        <title>Genome- and Community-Level Interaction Insights into Carbon Utilization and Element Cycling Functions of Hydrothermarchaeota in Hydrothermal Sediment.</title>
        <authorList>
            <person name="Zhou Z."/>
            <person name="Liu Y."/>
            <person name="Xu W."/>
            <person name="Pan J."/>
            <person name="Luo Z.H."/>
            <person name="Li M."/>
        </authorList>
    </citation>
    <scope>NUCLEOTIDE SEQUENCE [LARGE SCALE GENOMIC DNA]</scope>
    <source>
        <strain evidence="1">SpSt-69</strain>
    </source>
</reference>
<sequence>MTFLLKIVVSYYIFIPMDNTQFDHLRAYGVVYNSLRAGVKAEWILNFRGGSFLLDDTKVVRELLSITGVSYEVIPEENVVELQERSKSENFEFVILENAPRVGVYAPPYYEPWDDPVIMVLEYAQIPFEQIYDEEVLNGRLKDFDWVHLHHEDFTGQFGKFYASYGNTDWYKNQVEFKKSLAIKLGFKNVAELERAIAKTFYNYVSDGKYLFAMCSAPITLDIALASEGVDILDIPFDGTPFDPNCNSKLDYSKTVAFRDFKLFPQFYIYEHSDVDMTQDVVQLGEENAYFVLHQFSPKTDLIPCILTQNHKTVIKDFLGQDTGFRRSKLKKNTVVLGDVPGTEYVKYVYGELGKGFFAFLGGHDPEDFQHFVGDPPTDVAKYKNSPGYRLILNNIFLPSAQKKRLKT</sequence>
<name>A0A7V4E547_UNCW3</name>
<proteinExistence type="predicted"/>
<organism evidence="1">
    <name type="scientific">candidate division WOR-3 bacterium</name>
    <dbReference type="NCBI Taxonomy" id="2052148"/>
    <lineage>
        <taxon>Bacteria</taxon>
        <taxon>Bacteria division WOR-3</taxon>
    </lineage>
</organism>
<accession>A0A7V4E547</accession>
<evidence type="ECO:0000313" key="1">
    <source>
        <dbReference type="EMBL" id="HGL18298.1"/>
    </source>
</evidence>
<dbReference type="EMBL" id="DTDJ01000050">
    <property type="protein sequence ID" value="HGL18298.1"/>
    <property type="molecule type" value="Genomic_DNA"/>
</dbReference>
<dbReference type="AlphaFoldDB" id="A0A7V4E547"/>
<gene>
    <name evidence="1" type="ORF">ENU66_08230</name>
</gene>
<protein>
    <submittedName>
        <fullName evidence="1">Asparagine synthetase B</fullName>
    </submittedName>
</protein>
<comment type="caution">
    <text evidence="1">The sequence shown here is derived from an EMBL/GenBank/DDBJ whole genome shotgun (WGS) entry which is preliminary data.</text>
</comment>